<name>A0A9R1C8J0_9BACT</name>
<dbReference type="EMBL" id="BPUB01000001">
    <property type="protein sequence ID" value="GJG58002.1"/>
    <property type="molecule type" value="Genomic_DNA"/>
</dbReference>
<accession>A0A9R1C8J0</accession>
<dbReference type="GeneID" id="72468905"/>
<organism evidence="2 3">
    <name type="scientific">Prevotella lacticifex</name>
    <dbReference type="NCBI Taxonomy" id="2854755"/>
    <lineage>
        <taxon>Bacteria</taxon>
        <taxon>Pseudomonadati</taxon>
        <taxon>Bacteroidota</taxon>
        <taxon>Bacteroidia</taxon>
        <taxon>Bacteroidales</taxon>
        <taxon>Prevotellaceae</taxon>
        <taxon>Prevotella</taxon>
    </lineage>
</organism>
<evidence type="ECO:0000256" key="1">
    <source>
        <dbReference type="SAM" id="Coils"/>
    </source>
</evidence>
<dbReference type="Proteomes" id="UP000825483">
    <property type="component" value="Unassembled WGS sequence"/>
</dbReference>
<sequence length="716" mass="80263">MNQNDNKRLYDAIREIAAKVCKDGETFLRADLAYELKQYGINADSIDVSRLAMEAYHYFNNDRNIERAFVTNDGRMALVDEYRMADMLDKGHPDDAMALARKELDKTSMTLTQLQRDIETNIEVAVAKTASNMMDVVTGADGAKAVRAEASTLFDRYARMVGTYHEGEDTVRRNIADFTTLRTDIGASYQEFAMQLIDIYGDAIKTVAPNLFDFSKVQFLDVDSMLKHTELEYNRISDTCSALISEISDSFQTSLQSSAAAYRSAGKGNRTIGLAMAGLGLLSHYMNAGERTVKLRSDLTTFQTSVKHDATRIKADLGRLLVIYKTLNDVVIPKADIYMRYAAKLMSSDVKAITDAMYDNADIQPLEAKRRSLIAQIRALDGEINDHLQNIDVYQSLVSDLTQTLDSKGPAYRDALARKPSKPFFLINILTLGHANKTYARNYAEWDAVSYPLVREYESNQVDLKLDKDELTSHKDDVAAKQQEMQTVKQKLDEVNRDIRSKINASAEVQMKMLPHLRSAIAMLRLGREIMESKLDKRLMGTVEIPDFTQTEKLPVDIENNLSMFTSTLADHLHADSGMAVALLNGVDDYRGTRSDDRHYSDEDVAQVTGASEQALQQGISLLDSALRLIAQLLSGRLAGAAYDEAFDKIAADFRKQIKGIDDKSAFVREVMRRANLAKNDDERKQAMLMLSELGGQSLSEQDFKDFINGKKQITL</sequence>
<dbReference type="AlphaFoldDB" id="A0A9R1C8J0"/>
<feature type="coiled-coil region" evidence="1">
    <location>
        <begin position="471"/>
        <end position="505"/>
    </location>
</feature>
<dbReference type="RefSeq" id="WP_223930226.1">
    <property type="nucleotide sequence ID" value="NZ_BPTU01000005.1"/>
</dbReference>
<reference evidence="2" key="1">
    <citation type="journal article" date="2022" name="Int. J. Syst. Evol. Microbiol.">
        <title>Prevotella lacticifex sp. nov., isolated from the rumen of cows.</title>
        <authorList>
            <person name="Shinkai T."/>
            <person name="Ikeyama N."/>
            <person name="Kumagai M."/>
            <person name="Ohmori H."/>
            <person name="Sakamoto M."/>
            <person name="Ohkuma M."/>
            <person name="Mitsumori M."/>
        </authorList>
    </citation>
    <scope>NUCLEOTIDE SEQUENCE</scope>
    <source>
        <strain evidence="2">R5076</strain>
    </source>
</reference>
<comment type="caution">
    <text evidence="2">The sequence shown here is derived from an EMBL/GenBank/DDBJ whole genome shotgun (WGS) entry which is preliminary data.</text>
</comment>
<keyword evidence="1" id="KW-0175">Coiled coil</keyword>
<evidence type="ECO:0000313" key="2">
    <source>
        <dbReference type="EMBL" id="GJG58002.1"/>
    </source>
</evidence>
<keyword evidence="3" id="KW-1185">Reference proteome</keyword>
<evidence type="ECO:0000313" key="3">
    <source>
        <dbReference type="Proteomes" id="UP000825483"/>
    </source>
</evidence>
<proteinExistence type="predicted"/>
<gene>
    <name evidence="2" type="ORF">PRLR5076_08530</name>
</gene>
<protein>
    <submittedName>
        <fullName evidence="2">Uncharacterized protein</fullName>
    </submittedName>
</protein>